<dbReference type="PROSITE" id="PS50850">
    <property type="entry name" value="MFS"/>
    <property type="match status" value="1"/>
</dbReference>
<evidence type="ECO:0000313" key="8">
    <source>
        <dbReference type="EMBL" id="SHF07731.1"/>
    </source>
</evidence>
<accession>A0A1M4YPT2</accession>
<evidence type="ECO:0000256" key="3">
    <source>
        <dbReference type="ARBA" id="ARBA00022692"/>
    </source>
</evidence>
<dbReference type="InterPro" id="IPR011701">
    <property type="entry name" value="MFS"/>
</dbReference>
<keyword evidence="9" id="KW-1185">Reference proteome</keyword>
<feature type="transmembrane region" description="Helical" evidence="6">
    <location>
        <begin position="135"/>
        <end position="158"/>
    </location>
</feature>
<reference evidence="8 9" key="1">
    <citation type="submission" date="2016-11" db="EMBL/GenBank/DDBJ databases">
        <authorList>
            <person name="Jaros S."/>
            <person name="Januszkiewicz K."/>
            <person name="Wedrychowicz H."/>
        </authorList>
    </citation>
    <scope>NUCLEOTIDE SEQUENCE [LARGE SCALE GENOMIC DNA]</scope>
    <source>
        <strain evidence="8 9">DSM 21986</strain>
    </source>
</reference>
<feature type="transmembrane region" description="Helical" evidence="6">
    <location>
        <begin position="271"/>
        <end position="291"/>
    </location>
</feature>
<feature type="transmembrane region" description="Helical" evidence="6">
    <location>
        <begin position="101"/>
        <end position="123"/>
    </location>
</feature>
<name>A0A1M4YPT2_9BACT</name>
<evidence type="ECO:0000256" key="2">
    <source>
        <dbReference type="ARBA" id="ARBA00022475"/>
    </source>
</evidence>
<dbReference type="EMBL" id="FQUS01000005">
    <property type="protein sequence ID" value="SHF07731.1"/>
    <property type="molecule type" value="Genomic_DNA"/>
</dbReference>
<feature type="transmembrane region" description="Helical" evidence="6">
    <location>
        <begin position="77"/>
        <end position="95"/>
    </location>
</feature>
<comment type="subcellular location">
    <subcellularLocation>
        <location evidence="1">Cell membrane</location>
        <topology evidence="1">Multi-pass membrane protein</topology>
    </subcellularLocation>
</comment>
<dbReference type="InterPro" id="IPR050189">
    <property type="entry name" value="MFS_Efflux_Transporters"/>
</dbReference>
<dbReference type="PANTHER" id="PTHR43124:SF3">
    <property type="entry name" value="CHLORAMPHENICOL EFFLUX PUMP RV0191"/>
    <property type="match status" value="1"/>
</dbReference>
<keyword evidence="2" id="KW-1003">Cell membrane</keyword>
<dbReference type="InterPro" id="IPR020846">
    <property type="entry name" value="MFS_dom"/>
</dbReference>
<dbReference type="CDD" id="cd17473">
    <property type="entry name" value="MFS_arabinose_efflux_permease_like"/>
    <property type="match status" value="1"/>
</dbReference>
<dbReference type="Pfam" id="PF07690">
    <property type="entry name" value="MFS_1"/>
    <property type="match status" value="1"/>
</dbReference>
<evidence type="ECO:0000259" key="7">
    <source>
        <dbReference type="PROSITE" id="PS50850"/>
    </source>
</evidence>
<dbReference type="InterPro" id="IPR036259">
    <property type="entry name" value="MFS_trans_sf"/>
</dbReference>
<organism evidence="8 9">
    <name type="scientific">Fodinibius roseus</name>
    <dbReference type="NCBI Taxonomy" id="1194090"/>
    <lineage>
        <taxon>Bacteria</taxon>
        <taxon>Pseudomonadati</taxon>
        <taxon>Balneolota</taxon>
        <taxon>Balneolia</taxon>
        <taxon>Balneolales</taxon>
        <taxon>Balneolaceae</taxon>
        <taxon>Fodinibius</taxon>
    </lineage>
</organism>
<keyword evidence="5 6" id="KW-0472">Membrane</keyword>
<keyword evidence="3 6" id="KW-0812">Transmembrane</keyword>
<dbReference type="OrthoDB" id="9812221at2"/>
<dbReference type="Gene3D" id="1.20.1250.20">
    <property type="entry name" value="MFS general substrate transporter like domains"/>
    <property type="match status" value="1"/>
</dbReference>
<feature type="transmembrane region" description="Helical" evidence="6">
    <location>
        <begin position="365"/>
        <end position="383"/>
    </location>
</feature>
<feature type="transmembrane region" description="Helical" evidence="6">
    <location>
        <begin position="209"/>
        <end position="227"/>
    </location>
</feature>
<dbReference type="GO" id="GO:0022857">
    <property type="term" value="F:transmembrane transporter activity"/>
    <property type="evidence" value="ECO:0007669"/>
    <property type="project" value="InterPro"/>
</dbReference>
<keyword evidence="4 6" id="KW-1133">Transmembrane helix</keyword>
<gene>
    <name evidence="8" type="ORF">SAMN05443144_105123</name>
</gene>
<feature type="transmembrane region" description="Helical" evidence="6">
    <location>
        <begin position="45"/>
        <end position="65"/>
    </location>
</feature>
<dbReference type="STRING" id="1194090.SAMN05443144_105123"/>
<feature type="transmembrane region" description="Helical" evidence="6">
    <location>
        <begin position="334"/>
        <end position="353"/>
    </location>
</feature>
<dbReference type="RefSeq" id="WP_073060931.1">
    <property type="nucleotide sequence ID" value="NZ_FQUS01000005.1"/>
</dbReference>
<feature type="domain" description="Major facilitator superfamily (MFS) profile" evidence="7">
    <location>
        <begin position="8"/>
        <end position="387"/>
    </location>
</feature>
<dbReference type="SUPFAM" id="SSF103473">
    <property type="entry name" value="MFS general substrate transporter"/>
    <property type="match status" value="1"/>
</dbReference>
<dbReference type="PANTHER" id="PTHR43124">
    <property type="entry name" value="PURINE EFFLUX PUMP PBUE"/>
    <property type="match status" value="1"/>
</dbReference>
<evidence type="ECO:0000256" key="5">
    <source>
        <dbReference type="ARBA" id="ARBA00023136"/>
    </source>
</evidence>
<proteinExistence type="predicted"/>
<dbReference type="Proteomes" id="UP000184041">
    <property type="component" value="Unassembled WGS sequence"/>
</dbReference>
<sequence length="404" mass="43139">MNTDNFSTKATLLLISSLTVMAGATIAPALPSMQNYFSEVEHAGFLIRLVLTLPALFIVLAGPFVGWFLDQNGRLKLLIPAMVIYALAGSSGLYLDSLGTILAGRALLGVAVAGIMTSATTLVADYYEGPERSQFMGWQAAFMSFGGVVFLTAGGGLAELGWRWPFTIYLFPLLLVPLVTFSLTEPTQSDESSYPRDEDESPAGKPGRLLPLIYGIAFLGMVIFYFIPLQVPFYLETLLGAGPTISGMAIAVSTLFGMVTSLTYGRIRDRIGYLSILGLNFGLMGTGYLFIGMGSSYLIVLTGLAICGLGMGLMFPNLNVWLTSETPIALRGRAVGGLTTAVFLGQFISPIAGQPVVTGLGLSTLFWGAGMLLLSLALLFILLRRSILAFTNPVPTTVPMDTRM</sequence>
<protein>
    <submittedName>
        <fullName evidence="8">Predicted arabinose efflux permease, MFS family</fullName>
    </submittedName>
</protein>
<dbReference type="GO" id="GO:0005886">
    <property type="term" value="C:plasma membrane"/>
    <property type="evidence" value="ECO:0007669"/>
    <property type="project" value="UniProtKB-SubCell"/>
</dbReference>
<feature type="transmembrane region" description="Helical" evidence="6">
    <location>
        <begin position="297"/>
        <end position="322"/>
    </location>
</feature>
<evidence type="ECO:0000256" key="4">
    <source>
        <dbReference type="ARBA" id="ARBA00022989"/>
    </source>
</evidence>
<evidence type="ECO:0000256" key="1">
    <source>
        <dbReference type="ARBA" id="ARBA00004651"/>
    </source>
</evidence>
<evidence type="ECO:0000313" key="9">
    <source>
        <dbReference type="Proteomes" id="UP000184041"/>
    </source>
</evidence>
<dbReference type="AlphaFoldDB" id="A0A1M4YPT2"/>
<feature type="transmembrane region" description="Helical" evidence="6">
    <location>
        <begin position="239"/>
        <end position="259"/>
    </location>
</feature>
<evidence type="ECO:0000256" key="6">
    <source>
        <dbReference type="SAM" id="Phobius"/>
    </source>
</evidence>